<feature type="compositionally biased region" description="Basic and acidic residues" evidence="1">
    <location>
        <begin position="165"/>
        <end position="185"/>
    </location>
</feature>
<protein>
    <submittedName>
        <fullName evidence="3">Uncharacterized protein</fullName>
    </submittedName>
</protein>
<feature type="transmembrane region" description="Helical" evidence="2">
    <location>
        <begin position="36"/>
        <end position="55"/>
    </location>
</feature>
<name>A0A5C8HT30_9MICO</name>
<feature type="transmembrane region" description="Helical" evidence="2">
    <location>
        <begin position="99"/>
        <end position="122"/>
    </location>
</feature>
<dbReference type="RefSeq" id="WP_147824980.1">
    <property type="nucleotide sequence ID" value="NZ_BAAARG010000001.1"/>
</dbReference>
<feature type="transmembrane region" description="Helical" evidence="2">
    <location>
        <begin position="12"/>
        <end position="30"/>
    </location>
</feature>
<comment type="caution">
    <text evidence="3">The sequence shown here is derived from an EMBL/GenBank/DDBJ whole genome shotgun (WGS) entry which is preliminary data.</text>
</comment>
<feature type="region of interest" description="Disordered" evidence="1">
    <location>
        <begin position="144"/>
        <end position="185"/>
    </location>
</feature>
<organism evidence="3 4">
    <name type="scientific">Microbacterium mitrae</name>
    <dbReference type="NCBI Taxonomy" id="664640"/>
    <lineage>
        <taxon>Bacteria</taxon>
        <taxon>Bacillati</taxon>
        <taxon>Actinomycetota</taxon>
        <taxon>Actinomycetes</taxon>
        <taxon>Micrococcales</taxon>
        <taxon>Microbacteriaceae</taxon>
        <taxon>Microbacterium</taxon>
    </lineage>
</organism>
<dbReference type="AlphaFoldDB" id="A0A5C8HT30"/>
<keyword evidence="2" id="KW-0812">Transmembrane</keyword>
<dbReference type="EMBL" id="VRSW01000001">
    <property type="protein sequence ID" value="TXK06171.1"/>
    <property type="molecule type" value="Genomic_DNA"/>
</dbReference>
<feature type="transmembrane region" description="Helical" evidence="2">
    <location>
        <begin position="76"/>
        <end position="93"/>
    </location>
</feature>
<evidence type="ECO:0000256" key="2">
    <source>
        <dbReference type="SAM" id="Phobius"/>
    </source>
</evidence>
<dbReference type="OrthoDB" id="5082247at2"/>
<keyword evidence="2" id="KW-1133">Transmembrane helix</keyword>
<keyword evidence="2" id="KW-0472">Membrane</keyword>
<evidence type="ECO:0000256" key="1">
    <source>
        <dbReference type="SAM" id="MobiDB-lite"/>
    </source>
</evidence>
<reference evidence="3 4" key="1">
    <citation type="submission" date="2019-08" db="EMBL/GenBank/DDBJ databases">
        <authorList>
            <person name="Dong K."/>
        </authorList>
    </citation>
    <scope>NUCLEOTIDE SEQUENCE [LARGE SCALE GENOMIC DNA]</scope>
    <source>
        <strain evidence="3 4">M4-8</strain>
    </source>
</reference>
<sequence>MKTWIVRFASLFVFNVAVLLLIGVIIPRVYVGFGSALWGGVILTAATIWVKPVMTKFLQNAAAKSGGSRNRAMQKVIEYGIVFVVALVAWILVRALSGVATWGFFEGYVLPPLLLLVAWFIYDMIDDRIEKVAGNLYDKAQTAINDNDDKAQPAPPAPESPATRAAREELKDGLTPEQRRMMDDL</sequence>
<keyword evidence="4" id="KW-1185">Reference proteome</keyword>
<proteinExistence type="predicted"/>
<dbReference type="Proteomes" id="UP000321196">
    <property type="component" value="Unassembled WGS sequence"/>
</dbReference>
<evidence type="ECO:0000313" key="4">
    <source>
        <dbReference type="Proteomes" id="UP000321196"/>
    </source>
</evidence>
<evidence type="ECO:0000313" key="3">
    <source>
        <dbReference type="EMBL" id="TXK06171.1"/>
    </source>
</evidence>
<accession>A0A5C8HT30</accession>
<gene>
    <name evidence="3" type="ORF">FVP60_04220</name>
</gene>